<organism evidence="1 2">
    <name type="scientific">Populus alba</name>
    <name type="common">White poplar</name>
    <dbReference type="NCBI Taxonomy" id="43335"/>
    <lineage>
        <taxon>Eukaryota</taxon>
        <taxon>Viridiplantae</taxon>
        <taxon>Streptophyta</taxon>
        <taxon>Embryophyta</taxon>
        <taxon>Tracheophyta</taxon>
        <taxon>Spermatophyta</taxon>
        <taxon>Magnoliopsida</taxon>
        <taxon>eudicotyledons</taxon>
        <taxon>Gunneridae</taxon>
        <taxon>Pentapetalae</taxon>
        <taxon>rosids</taxon>
        <taxon>fabids</taxon>
        <taxon>Malpighiales</taxon>
        <taxon>Salicaceae</taxon>
        <taxon>Saliceae</taxon>
        <taxon>Populus</taxon>
    </lineage>
</organism>
<proteinExistence type="predicted"/>
<protein>
    <submittedName>
        <fullName evidence="1">Uncharacterized protein</fullName>
    </submittedName>
</protein>
<gene>
    <name evidence="1" type="ORF">D5086_032913</name>
</gene>
<sequence length="196" mass="22318">MEGFPPSSMDELTEFDLESLYFQSEDPFNMSELLSYVILKHFLSEDDCLQFSYSSVYPLYYSMEAGRLTSTKAPYHAMIKVDRTMWSTIVFNKQLSFQFHFLKPWHQYSNIHQPQPGHGYMTPNATTSEHGGFIQPGPSFPAPRSQYFSNQGQVDRAAVIPNIDNVQQENFVPRGCWKDTSGSSGGAGTRCRGREN</sequence>
<dbReference type="EMBL" id="RCHU02000019">
    <property type="protein sequence ID" value="KAL3564867.1"/>
    <property type="molecule type" value="Genomic_DNA"/>
</dbReference>
<name>A0ACC4AFD3_POPAL</name>
<dbReference type="Proteomes" id="UP000309997">
    <property type="component" value="Unassembled WGS sequence"/>
</dbReference>
<keyword evidence="2" id="KW-1185">Reference proteome</keyword>
<reference evidence="1 2" key="1">
    <citation type="journal article" date="2024" name="Plant Biotechnol. J.">
        <title>Genome and CRISPR/Cas9 system of a widespread forest tree (Populus alba) in the world.</title>
        <authorList>
            <person name="Liu Y.J."/>
            <person name="Jiang P.F."/>
            <person name="Han X.M."/>
            <person name="Li X.Y."/>
            <person name="Wang H.M."/>
            <person name="Wang Y.J."/>
            <person name="Wang X.X."/>
            <person name="Zeng Q.Y."/>
        </authorList>
    </citation>
    <scope>NUCLEOTIDE SEQUENCE [LARGE SCALE GENOMIC DNA]</scope>
    <source>
        <strain evidence="2">cv. PAL-ZL1</strain>
    </source>
</reference>
<comment type="caution">
    <text evidence="1">The sequence shown here is derived from an EMBL/GenBank/DDBJ whole genome shotgun (WGS) entry which is preliminary data.</text>
</comment>
<evidence type="ECO:0000313" key="1">
    <source>
        <dbReference type="EMBL" id="KAL3564867.1"/>
    </source>
</evidence>
<accession>A0ACC4AFD3</accession>
<evidence type="ECO:0000313" key="2">
    <source>
        <dbReference type="Proteomes" id="UP000309997"/>
    </source>
</evidence>